<dbReference type="Proteomes" id="UP000289738">
    <property type="component" value="Chromosome A03"/>
</dbReference>
<evidence type="ECO:0000313" key="8">
    <source>
        <dbReference type="Proteomes" id="UP000289738"/>
    </source>
</evidence>
<keyword evidence="5" id="KW-0539">Nucleus</keyword>
<dbReference type="GO" id="GO:0005634">
    <property type="term" value="C:nucleus"/>
    <property type="evidence" value="ECO:0007669"/>
    <property type="project" value="UniProtKB-SubCell"/>
</dbReference>
<feature type="coiled-coil region" evidence="6">
    <location>
        <begin position="19"/>
        <end position="46"/>
    </location>
</feature>
<evidence type="ECO:0000256" key="4">
    <source>
        <dbReference type="ARBA" id="ARBA00023187"/>
    </source>
</evidence>
<keyword evidence="4" id="KW-0508">mRNA splicing</keyword>
<evidence type="ECO:0000256" key="3">
    <source>
        <dbReference type="ARBA" id="ARBA00022664"/>
    </source>
</evidence>
<keyword evidence="6" id="KW-0175">Coiled coil</keyword>
<evidence type="ECO:0000256" key="2">
    <source>
        <dbReference type="ARBA" id="ARBA00010313"/>
    </source>
</evidence>
<accession>A0A445E1F8</accession>
<dbReference type="GO" id="GO:0016556">
    <property type="term" value="P:mRNA modification"/>
    <property type="evidence" value="ECO:0007669"/>
    <property type="project" value="InterPro"/>
</dbReference>
<dbReference type="InterPro" id="IPR033757">
    <property type="entry name" value="WTAP"/>
</dbReference>
<keyword evidence="3" id="KW-0507">mRNA processing</keyword>
<comment type="caution">
    <text evidence="7">The sequence shown here is derived from an EMBL/GenBank/DDBJ whole genome shotgun (WGS) entry which is preliminary data.</text>
</comment>
<comment type="similarity">
    <text evidence="2">Belongs to the fl(2)d family.</text>
</comment>
<name>A0A445E1F8_ARAHY</name>
<proteinExistence type="inferred from homology"/>
<organism evidence="7 8">
    <name type="scientific">Arachis hypogaea</name>
    <name type="common">Peanut</name>
    <dbReference type="NCBI Taxonomy" id="3818"/>
    <lineage>
        <taxon>Eukaryota</taxon>
        <taxon>Viridiplantae</taxon>
        <taxon>Streptophyta</taxon>
        <taxon>Embryophyta</taxon>
        <taxon>Tracheophyta</taxon>
        <taxon>Spermatophyta</taxon>
        <taxon>Magnoliopsida</taxon>
        <taxon>eudicotyledons</taxon>
        <taxon>Gunneridae</taxon>
        <taxon>Pentapetalae</taxon>
        <taxon>rosids</taxon>
        <taxon>fabids</taxon>
        <taxon>Fabales</taxon>
        <taxon>Fabaceae</taxon>
        <taxon>Papilionoideae</taxon>
        <taxon>50 kb inversion clade</taxon>
        <taxon>dalbergioids sensu lato</taxon>
        <taxon>Dalbergieae</taxon>
        <taxon>Pterocarpus clade</taxon>
        <taxon>Arachis</taxon>
    </lineage>
</organism>
<keyword evidence="8" id="KW-1185">Reference proteome</keyword>
<dbReference type="STRING" id="3818.A0A445E1F8"/>
<gene>
    <name evidence="7" type="ORF">Ahy_A03g015776</name>
</gene>
<dbReference type="AlphaFoldDB" id="A0A445E1F8"/>
<sequence>MLMSTNNMDAARDILVDGIKNLPQNKQLLENELEAAKSEIQSWHSSIQNEPCVPAGATPEPKMLLDYLQALKSSEESLREHAKKKEAAFIVTFAKREQEIAELKTSSAQKVGSSE</sequence>
<dbReference type="EMBL" id="SDMP01000003">
    <property type="protein sequence ID" value="RYR69234.1"/>
    <property type="molecule type" value="Genomic_DNA"/>
</dbReference>
<evidence type="ECO:0000313" key="7">
    <source>
        <dbReference type="EMBL" id="RYR69234.1"/>
    </source>
</evidence>
<dbReference type="GO" id="GO:0000381">
    <property type="term" value="P:regulation of alternative mRNA splicing, via spliceosome"/>
    <property type="evidence" value="ECO:0007669"/>
    <property type="project" value="InterPro"/>
</dbReference>
<dbReference type="PANTHER" id="PTHR15217:SF0">
    <property type="entry name" value="PRE-MRNA-SPLICING REGULATOR WTAP"/>
    <property type="match status" value="1"/>
</dbReference>
<evidence type="ECO:0000256" key="6">
    <source>
        <dbReference type="SAM" id="Coils"/>
    </source>
</evidence>
<evidence type="ECO:0000256" key="1">
    <source>
        <dbReference type="ARBA" id="ARBA00004123"/>
    </source>
</evidence>
<evidence type="ECO:0008006" key="9">
    <source>
        <dbReference type="Google" id="ProtNLM"/>
    </source>
</evidence>
<dbReference type="PANTHER" id="PTHR15217">
    <property type="entry name" value="WILMS' TUMOR 1-ASSOCIATING PROTEIN"/>
    <property type="match status" value="1"/>
</dbReference>
<dbReference type="GO" id="GO:0006397">
    <property type="term" value="P:mRNA processing"/>
    <property type="evidence" value="ECO:0007669"/>
    <property type="project" value="UniProtKB-KW"/>
</dbReference>
<comment type="subcellular location">
    <subcellularLocation>
        <location evidence="1">Nucleus</location>
    </subcellularLocation>
</comment>
<evidence type="ECO:0000256" key="5">
    <source>
        <dbReference type="ARBA" id="ARBA00023242"/>
    </source>
</evidence>
<protein>
    <recommendedName>
        <fullName evidence="9">FKBP12-interacting protein of 37 kDa</fullName>
    </recommendedName>
</protein>
<reference evidence="7 8" key="1">
    <citation type="submission" date="2019-01" db="EMBL/GenBank/DDBJ databases">
        <title>Sequencing of cultivated peanut Arachis hypogaea provides insights into genome evolution and oil improvement.</title>
        <authorList>
            <person name="Chen X."/>
        </authorList>
    </citation>
    <scope>NUCLEOTIDE SEQUENCE [LARGE SCALE GENOMIC DNA]</scope>
    <source>
        <strain evidence="8">cv. Fuhuasheng</strain>
        <tissue evidence="7">Leaves</tissue>
    </source>
</reference>
<dbReference type="GO" id="GO:0008380">
    <property type="term" value="P:RNA splicing"/>
    <property type="evidence" value="ECO:0007669"/>
    <property type="project" value="UniProtKB-KW"/>
</dbReference>